<evidence type="ECO:0000313" key="3">
    <source>
        <dbReference type="Proteomes" id="UP000557566"/>
    </source>
</evidence>
<dbReference type="OrthoDB" id="4578803at2759"/>
<keyword evidence="1" id="KW-0732">Signal</keyword>
<dbReference type="Proteomes" id="UP000557566">
    <property type="component" value="Unassembled WGS sequence"/>
</dbReference>
<sequence>MKATASFIVAAATLSYATDPNGGPSSTRRGQAEKCVPTVTVVEYAKPQHGCHVQCSTGFCIQDKFVTLPCGCTTADSVVTKTETICPTAPCQVCTTGFPFTTTADCPGTTGT</sequence>
<feature type="chain" id="PRO_5034384999" evidence="1">
    <location>
        <begin position="18"/>
        <end position="112"/>
    </location>
</feature>
<organism evidence="2 3">
    <name type="scientific">Ophiocordyceps sinensis</name>
    <dbReference type="NCBI Taxonomy" id="72228"/>
    <lineage>
        <taxon>Eukaryota</taxon>
        <taxon>Fungi</taxon>
        <taxon>Dikarya</taxon>
        <taxon>Ascomycota</taxon>
        <taxon>Pezizomycotina</taxon>
        <taxon>Sordariomycetes</taxon>
        <taxon>Hypocreomycetidae</taxon>
        <taxon>Hypocreales</taxon>
        <taxon>Ophiocordycipitaceae</taxon>
        <taxon>Ophiocordyceps</taxon>
    </lineage>
</organism>
<feature type="signal peptide" evidence="1">
    <location>
        <begin position="1"/>
        <end position="17"/>
    </location>
</feature>
<evidence type="ECO:0000313" key="2">
    <source>
        <dbReference type="EMBL" id="KAF4506355.1"/>
    </source>
</evidence>
<reference evidence="2 3" key="1">
    <citation type="journal article" date="2020" name="Genome Biol. Evol.">
        <title>A new high-quality draft genome assembly of the Chinese cordyceps Ophiocordyceps sinensis.</title>
        <authorList>
            <person name="Shu R."/>
            <person name="Zhang J."/>
            <person name="Meng Q."/>
            <person name="Zhang H."/>
            <person name="Zhou G."/>
            <person name="Li M."/>
            <person name="Wu P."/>
            <person name="Zhao Y."/>
            <person name="Chen C."/>
            <person name="Qin Q."/>
        </authorList>
    </citation>
    <scope>NUCLEOTIDE SEQUENCE [LARGE SCALE GENOMIC DNA]</scope>
    <source>
        <strain evidence="2 3">IOZ07</strain>
    </source>
</reference>
<evidence type="ECO:0000256" key="1">
    <source>
        <dbReference type="SAM" id="SignalP"/>
    </source>
</evidence>
<name>A0A8H4LVH9_9HYPO</name>
<keyword evidence="3" id="KW-1185">Reference proteome</keyword>
<dbReference type="AlphaFoldDB" id="A0A8H4LVH9"/>
<proteinExistence type="predicted"/>
<gene>
    <name evidence="2" type="ORF">G6O67_006449</name>
</gene>
<accession>A0A8H4LVH9</accession>
<dbReference type="EMBL" id="JAAVMX010000007">
    <property type="protein sequence ID" value="KAF4506355.1"/>
    <property type="molecule type" value="Genomic_DNA"/>
</dbReference>
<protein>
    <submittedName>
        <fullName evidence="2">Uncharacterized protein</fullName>
    </submittedName>
</protein>
<comment type="caution">
    <text evidence="2">The sequence shown here is derived from an EMBL/GenBank/DDBJ whole genome shotgun (WGS) entry which is preliminary data.</text>
</comment>